<feature type="transmembrane region" description="Helical" evidence="1">
    <location>
        <begin position="996"/>
        <end position="1019"/>
    </location>
</feature>
<dbReference type="InterPro" id="IPR018580">
    <property type="entry name" value="Uncharacterised_YfhO"/>
</dbReference>
<feature type="transmembrane region" description="Helical" evidence="1">
    <location>
        <begin position="12"/>
        <end position="33"/>
    </location>
</feature>
<comment type="caution">
    <text evidence="2">The sequence shown here is derived from an EMBL/GenBank/DDBJ whole genome shotgun (WGS) entry which is preliminary data.</text>
</comment>
<protein>
    <submittedName>
        <fullName evidence="2">Integral membrane protein</fullName>
    </submittedName>
</protein>
<dbReference type="PANTHER" id="PTHR38454">
    <property type="entry name" value="INTEGRAL MEMBRANE PROTEIN-RELATED"/>
    <property type="match status" value="1"/>
</dbReference>
<dbReference type="EMBL" id="AZCX01000005">
    <property type="protein sequence ID" value="KRK47964.1"/>
    <property type="molecule type" value="Genomic_DNA"/>
</dbReference>
<feature type="transmembrane region" description="Helical" evidence="1">
    <location>
        <begin position="113"/>
        <end position="130"/>
    </location>
</feature>
<evidence type="ECO:0000313" key="3">
    <source>
        <dbReference type="Proteomes" id="UP000050911"/>
    </source>
</evidence>
<feature type="transmembrane region" description="Helical" evidence="1">
    <location>
        <begin position="322"/>
        <end position="342"/>
    </location>
</feature>
<feature type="transmembrane region" description="Helical" evidence="1">
    <location>
        <begin position="435"/>
        <end position="456"/>
    </location>
</feature>
<dbReference type="OrthoDB" id="9815466at2"/>
<dbReference type="PANTHER" id="PTHR38454:SF1">
    <property type="entry name" value="INTEGRAL MEMBRANE PROTEIN"/>
    <property type="match status" value="1"/>
</dbReference>
<dbReference type="AlphaFoldDB" id="A0A0R1HN61"/>
<dbReference type="Pfam" id="PF09586">
    <property type="entry name" value="YfhO"/>
    <property type="match status" value="1"/>
</dbReference>
<proteinExistence type="predicted"/>
<reference evidence="2 3" key="1">
    <citation type="journal article" date="2015" name="Genome Announc.">
        <title>Expanding the biotechnology potential of lactobacilli through comparative genomics of 213 strains and associated genera.</title>
        <authorList>
            <person name="Sun Z."/>
            <person name="Harris H.M."/>
            <person name="McCann A."/>
            <person name="Guo C."/>
            <person name="Argimon S."/>
            <person name="Zhang W."/>
            <person name="Yang X."/>
            <person name="Jeffery I.B."/>
            <person name="Cooney J.C."/>
            <person name="Kagawa T.F."/>
            <person name="Liu W."/>
            <person name="Song Y."/>
            <person name="Salvetti E."/>
            <person name="Wrobel A."/>
            <person name="Rasinkangas P."/>
            <person name="Parkhill J."/>
            <person name="Rea M.C."/>
            <person name="O'Sullivan O."/>
            <person name="Ritari J."/>
            <person name="Douillard F.P."/>
            <person name="Paul Ross R."/>
            <person name="Yang R."/>
            <person name="Briner A.E."/>
            <person name="Felis G.E."/>
            <person name="de Vos W.M."/>
            <person name="Barrangou R."/>
            <person name="Klaenhammer T.R."/>
            <person name="Caufield P.W."/>
            <person name="Cui Y."/>
            <person name="Zhang H."/>
            <person name="O'Toole P.W."/>
        </authorList>
    </citation>
    <scope>NUCLEOTIDE SEQUENCE [LARGE SCALE GENOMIC DNA]</scope>
    <source>
        <strain evidence="2 3">JCM 15530</strain>
    </source>
</reference>
<dbReference type="PATRIC" id="fig|1302272.5.peg.2220"/>
<sequence>MLKKMYQKIPVWAAYTILFMMIVAASFGILRVMGQSTIWDLDGIAQHYPILTEFYRILHGQGGQSLFSWSWNLGLGADQMTTFAYYVVGDPFSYLIALFPADQLELGYQLLTILRLYVVGLAFLALAKQLHFKRPGMLIGALIYTFNGYSFYVSYHHPFFLLPLIFFPLLCLCIDRIYKGKSFLPLALVTALALVCNVYFAYVLGLGALAFALIRYFDLRRKHALVRSFPKSLGYFAATIMMSLMMAGAILLPNILAMLNSSRTGGADFANGLSFYPPVYYTNLPNALLNTSGNIYYWAVLGTSGLTLLAMVWTFRRFTRYLWLNITLILIAIGLLFPAVAATLNVLSTPSNRWVLLAHLVFSLTAALFVDHLHTVTVKDYRWFILASALLLLLVWLGNDLTFNMPAHHFLAYGFLLLYVAILANGLLVPHRKRVLRYTLLAVVALNAASTGVGLYSSTYSHSAKDEIASGQPTRWTKTFYDYADRYLNKADKTFYRTNTTSDYYNTPTAGNNIPMLLNTHSISSYYSVQNGEINTFNKALQNLQNKMNNPTGEVDDRTTMNALLGVKYLFARQDELANHQAIPFGFTPVKTVSGKQASFPDQPVYTLGNGTGTVLMKSKYALPLAYMQYRQINQADFDKLSALDREQALLQGVEVANTVKKTQSVTPRQTSQNVDYTVKVLSQPMTTEQQVINYRLKKNVALSQSATVPGSNLSDKAAENYRSATGMQTPSQGVKNLLTKNQQILADNALKNKNGLTEMTSDVTGHQMTYQLKIKQPSQYRNSELYLAVDGIKTTQQSTPYRMQSFANNATLAGTPYPKGEQINNQRFINNSPTFGNYQLTVKTGRHQNSFSQLGVNNMSDYEPADHLLINLGYNPKTPSTVSLTFDTLQKLHFKNVKLIAVPFGSSFITAIKKLQNQGLTKLQVANNTVTGHVDNSQTGILTTSIPYSDGWKLTVDGRPTPTTLVNSGFVGAEIGSGSHEIRLTYETPGLQSGVFLTVLGLAFFLVVGLAQLIWPHLMTPKKSHQRKH</sequence>
<feature type="transmembrane region" description="Helical" evidence="1">
    <location>
        <begin position="410"/>
        <end position="428"/>
    </location>
</feature>
<organism evidence="2 3">
    <name type="scientific">Secundilactobacillus kimchicus JCM 15530</name>
    <dbReference type="NCBI Taxonomy" id="1302272"/>
    <lineage>
        <taxon>Bacteria</taxon>
        <taxon>Bacillati</taxon>
        <taxon>Bacillota</taxon>
        <taxon>Bacilli</taxon>
        <taxon>Lactobacillales</taxon>
        <taxon>Lactobacillaceae</taxon>
        <taxon>Secundilactobacillus</taxon>
    </lineage>
</organism>
<name>A0A0R1HN61_9LACO</name>
<keyword evidence="1" id="KW-0812">Transmembrane</keyword>
<feature type="transmembrane region" description="Helical" evidence="1">
    <location>
        <begin position="159"/>
        <end position="178"/>
    </location>
</feature>
<keyword evidence="3" id="KW-1185">Reference proteome</keyword>
<gene>
    <name evidence="2" type="ORF">FC96_GL002171</name>
</gene>
<feature type="transmembrane region" description="Helical" evidence="1">
    <location>
        <begin position="235"/>
        <end position="256"/>
    </location>
</feature>
<feature type="transmembrane region" description="Helical" evidence="1">
    <location>
        <begin position="381"/>
        <end position="398"/>
    </location>
</feature>
<evidence type="ECO:0000313" key="2">
    <source>
        <dbReference type="EMBL" id="KRK47964.1"/>
    </source>
</evidence>
<keyword evidence="1" id="KW-0472">Membrane</keyword>
<keyword evidence="1" id="KW-1133">Transmembrane helix</keyword>
<accession>A0A0R1HN61</accession>
<feature type="transmembrane region" description="Helical" evidence="1">
    <location>
        <begin position="184"/>
        <end position="214"/>
    </location>
</feature>
<dbReference type="STRING" id="1302272.FC96_GL002171"/>
<evidence type="ECO:0000256" key="1">
    <source>
        <dbReference type="SAM" id="Phobius"/>
    </source>
</evidence>
<feature type="transmembrane region" description="Helical" evidence="1">
    <location>
        <begin position="354"/>
        <end position="374"/>
    </location>
</feature>
<feature type="transmembrane region" description="Helical" evidence="1">
    <location>
        <begin position="295"/>
        <end position="315"/>
    </location>
</feature>
<dbReference type="Proteomes" id="UP000050911">
    <property type="component" value="Unassembled WGS sequence"/>
</dbReference>